<evidence type="ECO:0000259" key="5">
    <source>
        <dbReference type="SMART" id="SM00888"/>
    </source>
</evidence>
<evidence type="ECO:0000256" key="1">
    <source>
        <dbReference type="ARBA" id="ARBA00007411"/>
    </source>
</evidence>
<dbReference type="InterPro" id="IPR018940">
    <property type="entry name" value="EF-1_beta_acid_region_euk"/>
</dbReference>
<evidence type="ECO:0000313" key="6">
    <source>
        <dbReference type="EMBL" id="KAK2096362.1"/>
    </source>
</evidence>
<keyword evidence="7" id="KW-1185">Reference proteome</keyword>
<proteinExistence type="inferred from homology"/>
<comment type="similarity">
    <text evidence="1">Belongs to the EF-1-beta/EF-1-delta family.</text>
</comment>
<comment type="caution">
    <text evidence="6">The sequence shown here is derived from an EMBL/GenBank/DDBJ whole genome shotgun (WGS) entry which is preliminary data.</text>
</comment>
<dbReference type="InterPro" id="IPR036219">
    <property type="entry name" value="eEF-1beta-like_sf"/>
</dbReference>
<keyword evidence="2" id="KW-0251">Elongation factor</keyword>
<dbReference type="InterPro" id="IPR049720">
    <property type="entry name" value="EF1B_bsu/dsu"/>
</dbReference>
<dbReference type="InterPro" id="IPR014717">
    <property type="entry name" value="Transl_elong_EF1B/ribsomal_bS6"/>
</dbReference>
<sequence>MSQVEPPAKMTATPAEDDEDDNTDLFGSDNEEEEEKEAARLREEQLRRYAVMAKKPAQRAKKPALVAKSSILPDVKPWDDETDMALLEACVRPIQRDGLLEIQCVEEDHKVGTDFLEEEITKFEEHVPPECRRLRSTRSEA</sequence>
<gene>
    <name evidence="6" type="ORF">P7K49_025396</name>
</gene>
<dbReference type="PANTHER" id="PTHR11595:SF26">
    <property type="entry name" value="ELONGATION FACTOR 1-DELTA"/>
    <property type="match status" value="1"/>
</dbReference>
<dbReference type="Pfam" id="PF10587">
    <property type="entry name" value="EF-1_beta_acid"/>
    <property type="match status" value="1"/>
</dbReference>
<dbReference type="Gene3D" id="3.30.70.60">
    <property type="match status" value="2"/>
</dbReference>
<protein>
    <recommendedName>
        <fullName evidence="5">Translation elongation factor EF1B beta/delta subunit guanine nucleotide exchange domain-containing protein</fullName>
    </recommendedName>
</protein>
<dbReference type="PANTHER" id="PTHR11595">
    <property type="entry name" value="EF-HAND AND COILED-COIL DOMAIN-CONTAINING FAMILY MEMBER"/>
    <property type="match status" value="1"/>
</dbReference>
<dbReference type="CDD" id="cd00292">
    <property type="entry name" value="EF1B"/>
    <property type="match status" value="1"/>
</dbReference>
<evidence type="ECO:0000313" key="7">
    <source>
        <dbReference type="Proteomes" id="UP001266305"/>
    </source>
</evidence>
<name>A0ABQ9UH04_SAGOE</name>
<feature type="domain" description="Translation elongation factor EF1B beta/delta subunit guanine nucleotide exchange" evidence="5">
    <location>
        <begin position="68"/>
        <end position="134"/>
    </location>
</feature>
<accession>A0ABQ9UH04</accession>
<reference evidence="6 7" key="1">
    <citation type="submission" date="2023-05" db="EMBL/GenBank/DDBJ databases">
        <title>B98-5 Cell Line De Novo Hybrid Assembly: An Optical Mapping Approach.</title>
        <authorList>
            <person name="Kananen K."/>
            <person name="Auerbach J.A."/>
            <person name="Kautto E."/>
            <person name="Blachly J.S."/>
        </authorList>
    </citation>
    <scope>NUCLEOTIDE SEQUENCE [LARGE SCALE GENOMIC DNA]</scope>
    <source>
        <strain evidence="6">B95-8</strain>
        <tissue evidence="6">Cell line</tissue>
    </source>
</reference>
<evidence type="ECO:0000256" key="3">
    <source>
        <dbReference type="ARBA" id="ARBA00022917"/>
    </source>
</evidence>
<organism evidence="6 7">
    <name type="scientific">Saguinus oedipus</name>
    <name type="common">Cotton-top tamarin</name>
    <name type="synonym">Oedipomidas oedipus</name>
    <dbReference type="NCBI Taxonomy" id="9490"/>
    <lineage>
        <taxon>Eukaryota</taxon>
        <taxon>Metazoa</taxon>
        <taxon>Chordata</taxon>
        <taxon>Craniata</taxon>
        <taxon>Vertebrata</taxon>
        <taxon>Euteleostomi</taxon>
        <taxon>Mammalia</taxon>
        <taxon>Eutheria</taxon>
        <taxon>Euarchontoglires</taxon>
        <taxon>Primates</taxon>
        <taxon>Haplorrhini</taxon>
        <taxon>Platyrrhini</taxon>
        <taxon>Cebidae</taxon>
        <taxon>Callitrichinae</taxon>
        <taxon>Saguinus</taxon>
    </lineage>
</organism>
<keyword evidence="3" id="KW-0648">Protein biosynthesis</keyword>
<evidence type="ECO:0000256" key="2">
    <source>
        <dbReference type="ARBA" id="ARBA00022768"/>
    </source>
</evidence>
<dbReference type="Pfam" id="PF00736">
    <property type="entry name" value="EF1_GNE"/>
    <property type="match status" value="1"/>
</dbReference>
<dbReference type="Proteomes" id="UP001266305">
    <property type="component" value="Unassembled WGS sequence"/>
</dbReference>
<evidence type="ECO:0000256" key="4">
    <source>
        <dbReference type="SAM" id="MobiDB-lite"/>
    </source>
</evidence>
<dbReference type="EMBL" id="JASSZA010000012">
    <property type="protein sequence ID" value="KAK2096362.1"/>
    <property type="molecule type" value="Genomic_DNA"/>
</dbReference>
<dbReference type="SMART" id="SM00888">
    <property type="entry name" value="EF1_GNE"/>
    <property type="match status" value="1"/>
</dbReference>
<dbReference type="InterPro" id="IPR014038">
    <property type="entry name" value="EF1B_bsu/dsu_GNE"/>
</dbReference>
<feature type="compositionally biased region" description="Acidic residues" evidence="4">
    <location>
        <begin position="15"/>
        <end position="36"/>
    </location>
</feature>
<feature type="region of interest" description="Disordered" evidence="4">
    <location>
        <begin position="1"/>
        <end position="39"/>
    </location>
</feature>
<dbReference type="SUPFAM" id="SSF54984">
    <property type="entry name" value="eEF-1beta-like"/>
    <property type="match status" value="1"/>
</dbReference>